<dbReference type="Pfam" id="PF07971">
    <property type="entry name" value="Glyco_hydro_92"/>
    <property type="match status" value="1"/>
</dbReference>
<dbReference type="HOGENOM" id="CLU_1618854_0_0_1"/>
<dbReference type="EMBL" id="GL636504">
    <property type="protein sequence ID" value="EFW14704.1"/>
    <property type="molecule type" value="Genomic_DNA"/>
</dbReference>
<gene>
    <name evidence="2" type="ORF">CPSG_08711</name>
</gene>
<dbReference type="VEuPathDB" id="FungiDB:CPSG_08711"/>
<dbReference type="OrthoDB" id="449263at2759"/>
<proteinExistence type="predicted"/>
<dbReference type="STRING" id="443226.E9DFW2"/>
<dbReference type="InterPro" id="IPR012939">
    <property type="entry name" value="Glyco_hydro_92"/>
</dbReference>
<dbReference type="Gene3D" id="3.30.2080.10">
    <property type="entry name" value="GH92 mannosidase domain"/>
    <property type="match status" value="1"/>
</dbReference>
<protein>
    <recommendedName>
        <fullName evidence="1">Glycosyl hydrolase family 92 domain-containing protein</fullName>
    </recommendedName>
</protein>
<feature type="domain" description="Glycosyl hydrolase family 92" evidence="1">
    <location>
        <begin position="25"/>
        <end position="102"/>
    </location>
</feature>
<accession>E9DFW2</accession>
<reference evidence="3" key="1">
    <citation type="journal article" date="2010" name="Genome Res.">
        <title>Population genomic sequencing of Coccidioides fungi reveals recent hybridization and transposon control.</title>
        <authorList>
            <person name="Neafsey D.E."/>
            <person name="Barker B.M."/>
            <person name="Sharpton T.J."/>
            <person name="Stajich J.E."/>
            <person name="Park D.J."/>
            <person name="Whiston E."/>
            <person name="Hung C.-Y."/>
            <person name="McMahan C."/>
            <person name="White J."/>
            <person name="Sykes S."/>
            <person name="Heiman D."/>
            <person name="Young S."/>
            <person name="Zeng Q."/>
            <person name="Abouelleil A."/>
            <person name="Aftuck L."/>
            <person name="Bessette D."/>
            <person name="Brown A."/>
            <person name="FitzGerald M."/>
            <person name="Lui A."/>
            <person name="Macdonald J.P."/>
            <person name="Priest M."/>
            <person name="Orbach M.J."/>
            <person name="Galgiani J.N."/>
            <person name="Kirkland T.N."/>
            <person name="Cole G.T."/>
            <person name="Birren B.W."/>
            <person name="Henn M.R."/>
            <person name="Taylor J.W."/>
            <person name="Rounsley S.D."/>
        </authorList>
    </citation>
    <scope>NUCLEOTIDE SEQUENCE [LARGE SCALE GENOMIC DNA]</scope>
    <source>
        <strain evidence="3">RMSCC 757 / Silveira</strain>
    </source>
</reference>
<keyword evidence="3" id="KW-1185">Reference proteome</keyword>
<reference evidence="3" key="2">
    <citation type="submission" date="2010-03" db="EMBL/GenBank/DDBJ databases">
        <title>The genome sequence of Coccidioides posadasii strain Silveira.</title>
        <authorList>
            <consortium name="The Broad Institute Genome Sequencing Center for Infectious Disease"/>
            <person name="Neafsey D."/>
            <person name="Orbach M."/>
            <person name="Henn M.R."/>
            <person name="Cole G.T."/>
            <person name="Galgiani J."/>
            <person name="Gardner M.J."/>
            <person name="Kirkland T.N."/>
            <person name="Taylor J.W."/>
            <person name="Young S.K."/>
            <person name="Zeng Q."/>
            <person name="Koehrsen M."/>
            <person name="Alvarado L."/>
            <person name="Berlin A."/>
            <person name="Borenstein D."/>
            <person name="Chapman S.B."/>
            <person name="Chen Z."/>
            <person name="Engels R."/>
            <person name="Freedman E."/>
            <person name="Gellesch M."/>
            <person name="Goldberg J."/>
            <person name="Griggs A."/>
            <person name="Gujja S."/>
            <person name="Heilman E."/>
            <person name="Heiman D."/>
            <person name="Howarth C."/>
            <person name="Jen D."/>
            <person name="Larson L."/>
            <person name="Mehta T."/>
            <person name="Neiman D."/>
            <person name="Park D."/>
            <person name="Pearson M."/>
            <person name="Richards J."/>
            <person name="Roberts A."/>
            <person name="Saif S."/>
            <person name="Shea T."/>
            <person name="Shenoy N."/>
            <person name="Sisk P."/>
            <person name="Stolte C."/>
            <person name="Sykes S."/>
            <person name="Walk T."/>
            <person name="White J."/>
            <person name="Yandava C."/>
            <person name="Haas B."/>
            <person name="Nusbaum C."/>
            <person name="Birren B."/>
        </authorList>
    </citation>
    <scope>NUCLEOTIDE SEQUENCE [LARGE SCALE GENOMIC DNA]</scope>
    <source>
        <strain evidence="3">RMSCC 757 / Silveira</strain>
    </source>
</reference>
<dbReference type="Proteomes" id="UP000002497">
    <property type="component" value="Unassembled WGS sequence"/>
</dbReference>
<evidence type="ECO:0000313" key="2">
    <source>
        <dbReference type="EMBL" id="EFW14704.1"/>
    </source>
</evidence>
<evidence type="ECO:0000259" key="1">
    <source>
        <dbReference type="Pfam" id="PF07971"/>
    </source>
</evidence>
<dbReference type="AlphaFoldDB" id="E9DFW2"/>
<name>E9DFW2_COCPS</name>
<evidence type="ECO:0000313" key="3">
    <source>
        <dbReference type="Proteomes" id="UP000002497"/>
    </source>
</evidence>
<organism evidence="3">
    <name type="scientific">Coccidioides posadasii (strain RMSCC 757 / Silveira)</name>
    <name type="common">Valley fever fungus</name>
    <dbReference type="NCBI Taxonomy" id="443226"/>
    <lineage>
        <taxon>Eukaryota</taxon>
        <taxon>Fungi</taxon>
        <taxon>Dikarya</taxon>
        <taxon>Ascomycota</taxon>
        <taxon>Pezizomycotina</taxon>
        <taxon>Eurotiomycetes</taxon>
        <taxon>Eurotiomycetidae</taxon>
        <taxon>Onygenales</taxon>
        <taxon>Onygenaceae</taxon>
        <taxon>Coccidioides</taxon>
    </lineage>
</organism>
<sequence>MTPKEYPRTTTAASWDFSCACNDRLYPVHGENVYLIMPPFFQGVSIKNSSKGDFTVIGNSNFDTGYENIYLRSLKGDGNAWMNNWIRHDFFSGDGVLELTLEAYESAWWDKQRRFTSQPPKLVLRVEEACLHLYGRCLADNGAAYLRRLFKQFPNWVSILIEPS</sequence>